<proteinExistence type="predicted"/>
<evidence type="ECO:0000256" key="1">
    <source>
        <dbReference type="SAM" id="SignalP"/>
    </source>
</evidence>
<keyword evidence="1" id="KW-0732">Signal</keyword>
<dbReference type="Proteomes" id="UP001500840">
    <property type="component" value="Unassembled WGS sequence"/>
</dbReference>
<evidence type="ECO:0000313" key="3">
    <source>
        <dbReference type="Proteomes" id="UP001500840"/>
    </source>
</evidence>
<organism evidence="2 3">
    <name type="scientific">Novipirellula rosea</name>
    <dbReference type="NCBI Taxonomy" id="1031540"/>
    <lineage>
        <taxon>Bacteria</taxon>
        <taxon>Pseudomonadati</taxon>
        <taxon>Planctomycetota</taxon>
        <taxon>Planctomycetia</taxon>
        <taxon>Pirellulales</taxon>
        <taxon>Pirellulaceae</taxon>
        <taxon>Novipirellula</taxon>
    </lineage>
</organism>
<accession>A0ABP8MSJ0</accession>
<evidence type="ECO:0000313" key="2">
    <source>
        <dbReference type="EMBL" id="GAA4454144.1"/>
    </source>
</evidence>
<protein>
    <recommendedName>
        <fullName evidence="4">DUF1579 domain-containing protein</fullName>
    </recommendedName>
</protein>
<reference evidence="3" key="1">
    <citation type="journal article" date="2019" name="Int. J. Syst. Evol. Microbiol.">
        <title>The Global Catalogue of Microorganisms (GCM) 10K type strain sequencing project: providing services to taxonomists for standard genome sequencing and annotation.</title>
        <authorList>
            <consortium name="The Broad Institute Genomics Platform"/>
            <consortium name="The Broad Institute Genome Sequencing Center for Infectious Disease"/>
            <person name="Wu L."/>
            <person name="Ma J."/>
        </authorList>
    </citation>
    <scope>NUCLEOTIDE SEQUENCE [LARGE SCALE GENOMIC DNA]</scope>
    <source>
        <strain evidence="3">JCM 17759</strain>
    </source>
</reference>
<keyword evidence="3" id="KW-1185">Reference proteome</keyword>
<dbReference type="Gene3D" id="2.40.128.490">
    <property type="entry name" value="Uncharacterised protein PF14869, DUF4488"/>
    <property type="match status" value="1"/>
</dbReference>
<name>A0ABP8MSJ0_9BACT</name>
<feature type="signal peptide" evidence="1">
    <location>
        <begin position="1"/>
        <end position="25"/>
    </location>
</feature>
<gene>
    <name evidence="2" type="ORF">GCM10023156_26090</name>
</gene>
<evidence type="ECO:0008006" key="4">
    <source>
        <dbReference type="Google" id="ProtNLM"/>
    </source>
</evidence>
<dbReference type="EMBL" id="BAABGA010000035">
    <property type="protein sequence ID" value="GAA4454144.1"/>
    <property type="molecule type" value="Genomic_DNA"/>
</dbReference>
<comment type="caution">
    <text evidence="2">The sequence shown here is derived from an EMBL/GenBank/DDBJ whole genome shotgun (WGS) entry which is preliminary data.</text>
</comment>
<sequence length="155" mass="17136">MFNPMKLRAATTVMILTAFMAPAVAQDQQQPAAKSKGLVADASSTLHQKMLGEWVLSGEPGTEIEPKPGARMKFFGHSHWIITEHDPSTGVVIFHHGGTYELDGDSYTEKLTFANESTKHMIGLVFKFKIKVADGKFTQEGDGNPFTEVWTRPKK</sequence>
<feature type="chain" id="PRO_5046574474" description="DUF1579 domain-containing protein" evidence="1">
    <location>
        <begin position="26"/>
        <end position="155"/>
    </location>
</feature>
<dbReference type="RefSeq" id="WP_339944482.1">
    <property type="nucleotide sequence ID" value="NZ_BAABGA010000035.1"/>
</dbReference>